<evidence type="ECO:0000256" key="1">
    <source>
        <dbReference type="ARBA" id="ARBA00022737"/>
    </source>
</evidence>
<dbReference type="InterPro" id="IPR004018">
    <property type="entry name" value="RPEL_repeat"/>
</dbReference>
<dbReference type="EMBL" id="ASPP01012860">
    <property type="protein sequence ID" value="ETO20171.1"/>
    <property type="molecule type" value="Genomic_DNA"/>
</dbReference>
<proteinExistence type="predicted"/>
<keyword evidence="1" id="KW-0677">Repeat</keyword>
<feature type="repeat" description="RPEL" evidence="2">
    <location>
        <begin position="45"/>
        <end position="70"/>
    </location>
</feature>
<evidence type="ECO:0000256" key="2">
    <source>
        <dbReference type="PROSITE-ProRule" id="PRU00401"/>
    </source>
</evidence>
<feature type="non-terminal residue" evidence="3">
    <location>
        <position position="1"/>
    </location>
</feature>
<name>X6N252_RETFI</name>
<evidence type="ECO:0000313" key="3">
    <source>
        <dbReference type="EMBL" id="ETO20171.1"/>
    </source>
</evidence>
<accession>X6N252</accession>
<feature type="non-terminal residue" evidence="3">
    <location>
        <position position="188"/>
    </location>
</feature>
<keyword evidence="4" id="KW-1185">Reference proteome</keyword>
<protein>
    <submittedName>
        <fullName evidence="3">Uncharacterized protein</fullName>
    </submittedName>
</protein>
<evidence type="ECO:0000313" key="4">
    <source>
        <dbReference type="Proteomes" id="UP000023152"/>
    </source>
</evidence>
<dbReference type="Proteomes" id="UP000023152">
    <property type="component" value="Unassembled WGS sequence"/>
</dbReference>
<organism evidence="3 4">
    <name type="scientific">Reticulomyxa filosa</name>
    <dbReference type="NCBI Taxonomy" id="46433"/>
    <lineage>
        <taxon>Eukaryota</taxon>
        <taxon>Sar</taxon>
        <taxon>Rhizaria</taxon>
        <taxon>Retaria</taxon>
        <taxon>Foraminifera</taxon>
        <taxon>Monothalamids</taxon>
        <taxon>Reticulomyxidae</taxon>
        <taxon>Reticulomyxa</taxon>
    </lineage>
</organism>
<dbReference type="AlphaFoldDB" id="X6N252"/>
<dbReference type="PROSITE" id="PS51073">
    <property type="entry name" value="RPEL"/>
    <property type="match status" value="1"/>
</dbReference>
<sequence>WKEINLMNADKVCNVFEVEILQSRFNEKGDLEKKDMAPQLRPVAETLKRRLSVRQDRSILQERGILKLTEEPMTTITDSENFAQLDEQNEDDIVAKRHHEPAPSHIFSSEFVNKTALDQIAKGYSTTHNRRLADFDDGTPVDNNDVNQPSMIWQVQDRKRNNYDDPYYPSTRDYVVGDRVELTNNRKG</sequence>
<comment type="caution">
    <text evidence="3">The sequence shown here is derived from an EMBL/GenBank/DDBJ whole genome shotgun (WGS) entry which is preliminary data.</text>
</comment>
<reference evidence="3 4" key="1">
    <citation type="journal article" date="2013" name="Curr. Biol.">
        <title>The Genome of the Foraminiferan Reticulomyxa filosa.</title>
        <authorList>
            <person name="Glockner G."/>
            <person name="Hulsmann N."/>
            <person name="Schleicher M."/>
            <person name="Noegel A.A."/>
            <person name="Eichinger L."/>
            <person name="Gallinger C."/>
            <person name="Pawlowski J."/>
            <person name="Sierra R."/>
            <person name="Euteneuer U."/>
            <person name="Pillet L."/>
            <person name="Moustafa A."/>
            <person name="Platzer M."/>
            <person name="Groth M."/>
            <person name="Szafranski K."/>
            <person name="Schliwa M."/>
        </authorList>
    </citation>
    <scope>NUCLEOTIDE SEQUENCE [LARGE SCALE GENOMIC DNA]</scope>
</reference>
<gene>
    <name evidence="3" type="ORF">RFI_17047</name>
</gene>